<name>A0A4D6Y602_9GAMM</name>
<protein>
    <recommendedName>
        <fullName evidence="7">Protein HflK</fullName>
    </recommendedName>
</protein>
<dbReference type="InterPro" id="IPR050710">
    <property type="entry name" value="Band7/mec-2_domain"/>
</dbReference>
<dbReference type="InterPro" id="IPR001107">
    <property type="entry name" value="Band_7"/>
</dbReference>
<feature type="compositionally biased region" description="Basic and acidic residues" evidence="8">
    <location>
        <begin position="8"/>
        <end position="34"/>
    </location>
</feature>
<evidence type="ECO:0000256" key="2">
    <source>
        <dbReference type="ARBA" id="ARBA00006971"/>
    </source>
</evidence>
<keyword evidence="6 7" id="KW-0472">Membrane</keyword>
<feature type="transmembrane region" description="Helical" evidence="7">
    <location>
        <begin position="69"/>
        <end position="88"/>
    </location>
</feature>
<dbReference type="InterPro" id="IPR001972">
    <property type="entry name" value="Stomatin_HflK_fam"/>
</dbReference>
<dbReference type="Pfam" id="PF01145">
    <property type="entry name" value="Band_7"/>
    <property type="match status" value="1"/>
</dbReference>
<dbReference type="PRINTS" id="PR00721">
    <property type="entry name" value="STOMATIN"/>
</dbReference>
<gene>
    <name evidence="10" type="primary">hflK</name>
    <name evidence="10" type="ORF">D9V75_02760</name>
</gene>
<evidence type="ECO:0000256" key="8">
    <source>
        <dbReference type="SAM" id="MobiDB-lite"/>
    </source>
</evidence>
<dbReference type="EMBL" id="CP034861">
    <property type="protein sequence ID" value="QCI24599.1"/>
    <property type="molecule type" value="Genomic_DNA"/>
</dbReference>
<evidence type="ECO:0000256" key="7">
    <source>
        <dbReference type="RuleBase" id="RU364113"/>
    </source>
</evidence>
<evidence type="ECO:0000256" key="3">
    <source>
        <dbReference type="ARBA" id="ARBA00011290"/>
    </source>
</evidence>
<comment type="function">
    <text evidence="7">HflC and HflK could encode or regulate a protease.</text>
</comment>
<dbReference type="CDD" id="cd03404">
    <property type="entry name" value="SPFH_HflK"/>
    <property type="match status" value="1"/>
</dbReference>
<dbReference type="PANTHER" id="PTHR43327">
    <property type="entry name" value="STOMATIN-LIKE PROTEIN 2, MITOCHONDRIAL"/>
    <property type="match status" value="1"/>
</dbReference>
<comment type="subunit">
    <text evidence="3 7">HflC and HflK may interact to form a multimeric complex.</text>
</comment>
<dbReference type="Gene3D" id="3.30.479.30">
    <property type="entry name" value="Band 7 domain"/>
    <property type="match status" value="1"/>
</dbReference>
<dbReference type="GO" id="GO:0006508">
    <property type="term" value="P:proteolysis"/>
    <property type="evidence" value="ECO:0007669"/>
    <property type="project" value="UniProtKB-KW"/>
</dbReference>
<dbReference type="SMART" id="SM00244">
    <property type="entry name" value="PHB"/>
    <property type="match status" value="1"/>
</dbReference>
<dbReference type="GO" id="GO:0016020">
    <property type="term" value="C:membrane"/>
    <property type="evidence" value="ECO:0007669"/>
    <property type="project" value="UniProtKB-SubCell"/>
</dbReference>
<dbReference type="Proteomes" id="UP000298673">
    <property type="component" value="Chromosome"/>
</dbReference>
<feature type="region of interest" description="Disordered" evidence="8">
    <location>
        <begin position="1"/>
        <end position="34"/>
    </location>
</feature>
<keyword evidence="10" id="KW-0378">Hydrolase</keyword>
<feature type="domain" description="Band 7" evidence="9">
    <location>
        <begin position="83"/>
        <end position="243"/>
    </location>
</feature>
<dbReference type="GO" id="GO:0008233">
    <property type="term" value="F:peptidase activity"/>
    <property type="evidence" value="ECO:0007669"/>
    <property type="project" value="UniProtKB-KW"/>
</dbReference>
<keyword evidence="5 7" id="KW-1133">Transmembrane helix</keyword>
<dbReference type="PANTHER" id="PTHR43327:SF2">
    <property type="entry name" value="MODULATOR OF FTSH PROTEASE HFLK"/>
    <property type="match status" value="1"/>
</dbReference>
<organism evidence="10 11">
    <name type="scientific">Buchnera aphidicola</name>
    <name type="common">Muscaphis stroyani</name>
    <dbReference type="NCBI Taxonomy" id="1241869"/>
    <lineage>
        <taxon>Bacteria</taxon>
        <taxon>Pseudomonadati</taxon>
        <taxon>Pseudomonadota</taxon>
        <taxon>Gammaproteobacteria</taxon>
        <taxon>Enterobacterales</taxon>
        <taxon>Erwiniaceae</taxon>
        <taxon>Buchnera</taxon>
    </lineage>
</organism>
<evidence type="ECO:0000256" key="5">
    <source>
        <dbReference type="ARBA" id="ARBA00022989"/>
    </source>
</evidence>
<dbReference type="InterPro" id="IPR010201">
    <property type="entry name" value="HflK"/>
</dbReference>
<reference evidence="10 11" key="1">
    <citation type="submission" date="2018-12" db="EMBL/GenBank/DDBJ databases">
        <authorList>
            <person name="Chong R.A."/>
        </authorList>
    </citation>
    <scope>NUCLEOTIDE SEQUENCE [LARGE SCALE GENOMIC DNA]</scope>
    <source>
        <strain evidence="10 11">Mst</strain>
    </source>
</reference>
<evidence type="ECO:0000256" key="6">
    <source>
        <dbReference type="ARBA" id="ARBA00023136"/>
    </source>
</evidence>
<dbReference type="SUPFAM" id="SSF117892">
    <property type="entry name" value="Band 7/SPFH domain"/>
    <property type="match status" value="1"/>
</dbReference>
<dbReference type="OrthoDB" id="9779595at2"/>
<evidence type="ECO:0000313" key="10">
    <source>
        <dbReference type="EMBL" id="QCI24599.1"/>
    </source>
</evidence>
<sequence length="407" mass="46924">MAWKKPKDHASKLDPWGKKKDEEKKIKDQDQNDKKNPILDAKNFLYNIKNVIFIKSCSSNLFKKKFHPFTILIFTSAIIWFFSGFYTLEEAERGVITRFGEFVYVAKPGLNWRPIFIDEVKIINVKTTRELAASGIMLTSDQNVIRVETNIQYKIVHPVDYLFSASYPDKSLKQAADSSLSDVIGSLTMDKILNGRGILVGRSIQKKIKKTIKPYNMGIAILDVNFKTVKPPEAIKKAFDDVISARENREQYIQEAEAYSNEIQPKAKEKAEIILKKARAYSSRIILEAEGEAARFSKILPEYRKSKAMTLKHFYIESMERLLSHTKKIFTDSKNNSMFFLSLDKIFSNSALVNNSLLNNVHIKKNHTLSLKKNKEIDYFSSLSPKNILEQRYIDSLRNDVKNSERK</sequence>
<dbReference type="NCBIfam" id="TIGR01933">
    <property type="entry name" value="hflK"/>
    <property type="match status" value="1"/>
</dbReference>
<proteinExistence type="inferred from homology"/>
<dbReference type="AlphaFoldDB" id="A0A4D6Y602"/>
<evidence type="ECO:0000256" key="4">
    <source>
        <dbReference type="ARBA" id="ARBA00022692"/>
    </source>
</evidence>
<evidence type="ECO:0000256" key="1">
    <source>
        <dbReference type="ARBA" id="ARBA00004167"/>
    </source>
</evidence>
<evidence type="ECO:0000313" key="11">
    <source>
        <dbReference type="Proteomes" id="UP000298673"/>
    </source>
</evidence>
<keyword evidence="4 7" id="KW-0812">Transmembrane</keyword>
<comment type="similarity">
    <text evidence="2 7">Belongs to the band 7/mec-2 family. HflK subfamily.</text>
</comment>
<accession>A0A4D6Y602</accession>
<dbReference type="RefSeq" id="WP_158343972.1">
    <property type="nucleotide sequence ID" value="NZ_CP034861.1"/>
</dbReference>
<comment type="subcellular location">
    <subcellularLocation>
        <location evidence="1">Membrane</location>
        <topology evidence="1">Single-pass membrane protein</topology>
    </subcellularLocation>
</comment>
<dbReference type="InterPro" id="IPR036013">
    <property type="entry name" value="Band_7/SPFH_dom_sf"/>
</dbReference>
<evidence type="ECO:0000259" key="9">
    <source>
        <dbReference type="SMART" id="SM00244"/>
    </source>
</evidence>
<reference evidence="10 11" key="2">
    <citation type="submission" date="2019-05" db="EMBL/GenBank/DDBJ databases">
        <title>Genome evolution of the obligate endosymbiont Buchnera aphidicola.</title>
        <authorList>
            <person name="Moran N.A."/>
        </authorList>
    </citation>
    <scope>NUCLEOTIDE SEQUENCE [LARGE SCALE GENOMIC DNA]</scope>
    <source>
        <strain evidence="10 11">Mst</strain>
    </source>
</reference>
<keyword evidence="10" id="KW-0645">Protease</keyword>